<dbReference type="HAMAP" id="MF_01810">
    <property type="entry name" value="YidC_type1"/>
    <property type="match status" value="1"/>
</dbReference>
<dbReference type="CDD" id="cd20070">
    <property type="entry name" value="5TM_YidC_Alb3"/>
    <property type="match status" value="1"/>
</dbReference>
<evidence type="ECO:0000256" key="5">
    <source>
        <dbReference type="ARBA" id="ARBA00022475"/>
    </source>
</evidence>
<evidence type="ECO:0000259" key="15">
    <source>
        <dbReference type="Pfam" id="PF02096"/>
    </source>
</evidence>
<keyword evidence="8 13" id="KW-1133">Transmembrane helix</keyword>
<evidence type="ECO:0000256" key="11">
    <source>
        <dbReference type="ARBA" id="ARBA00033245"/>
    </source>
</evidence>
<dbReference type="PANTHER" id="PTHR12428">
    <property type="entry name" value="OXA1"/>
    <property type="match status" value="1"/>
</dbReference>
<dbReference type="InterPro" id="IPR038221">
    <property type="entry name" value="YidC_periplasmic_sf"/>
</dbReference>
<feature type="transmembrane region" description="Helical" evidence="13">
    <location>
        <begin position="321"/>
        <end position="340"/>
    </location>
</feature>
<comment type="subunit">
    <text evidence="13">Interacts with the Sec translocase complex via SecD. Specifically interacts with transmembrane segments of nascent integral membrane proteins during membrane integration.</text>
</comment>
<keyword evidence="10 13" id="KW-0143">Chaperone</keyword>
<comment type="caution">
    <text evidence="17">The sequence shown here is derived from an EMBL/GenBank/DDBJ whole genome shotgun (WGS) entry which is preliminary data.</text>
</comment>
<dbReference type="InterPro" id="IPR028055">
    <property type="entry name" value="YidC/Oxa/ALB_C"/>
</dbReference>
<evidence type="ECO:0000313" key="17">
    <source>
        <dbReference type="EMBL" id="OQB71643.1"/>
    </source>
</evidence>
<sequence>MKEETRVMIAFVLALLVIVFFSMTSKRGKPQQTQEKSTQIETSESVQSKSVEPIQSETNYVISNNQVKFGNELYTGYLDLLGGKIVSFSLSQYTRPGEKEFTFFQNGIMLADEIGEETGQSMYSLISEPSEKSLILRSNRNNIDVQKKIEVFPSKYTLSADLQIKNTSKEKLVVPAINLYLGCLVLNRHNAEDSVVEFLVTNGGKPYKFNAARQMKEKVSGNVCAVRTRYQMYYFKTDMPVEFNVENRASRLTWGLKIPSFEILPGEIKSFPLSCYVGPSDYFVARNEIKDIRIFGTGFFVSMGRIIFAILNAIYRVIPNWGWAIIVLTILIKVLFFPLTRNSLRSMKQMQKLRPYLQDIQKKYKDNPQMMQKEMMNLYKEYKINPFGGCLPMLIQLPIFVGFFLALRGSIFLRGSRFILWINDLSVPDTVATIGSVPINVLPILMFVSSFIQQRMTPAVEQSQKFMNILLPLMMLVLFYSFSSGLLLYWVCMNILGVFEQYYIYKISKN</sequence>
<comment type="function">
    <text evidence="13">Required for the insertion and/or proper folding and/or complex formation of integral membrane proteins into the membrane. Involved in integration of membrane proteins that insert both dependently and independently of the Sec translocase complex, as well as at least some lipoproteins. Aids folding of multispanning membrane proteins.</text>
</comment>
<dbReference type="GO" id="GO:0015031">
    <property type="term" value="P:protein transport"/>
    <property type="evidence" value="ECO:0007669"/>
    <property type="project" value="UniProtKB-KW"/>
</dbReference>
<accession>A0A1V6C3Y4</accession>
<evidence type="ECO:0000256" key="10">
    <source>
        <dbReference type="ARBA" id="ARBA00023186"/>
    </source>
</evidence>
<protein>
    <recommendedName>
        <fullName evidence="3 13">Membrane protein insertase YidC</fullName>
    </recommendedName>
    <alternativeName>
        <fullName evidence="12 13">Foldase YidC</fullName>
    </alternativeName>
    <alternativeName>
        <fullName evidence="11 13">Membrane integrase YidC</fullName>
    </alternativeName>
    <alternativeName>
        <fullName evidence="13">Membrane protein YidC</fullName>
    </alternativeName>
</protein>
<comment type="similarity">
    <text evidence="2 13">Belongs to the OXA1/ALB3/YidC family. Type 1 subfamily.</text>
</comment>
<evidence type="ECO:0000256" key="1">
    <source>
        <dbReference type="ARBA" id="ARBA00004429"/>
    </source>
</evidence>
<keyword evidence="7 13" id="KW-0653">Protein transport</keyword>
<evidence type="ECO:0000256" key="4">
    <source>
        <dbReference type="ARBA" id="ARBA00022448"/>
    </source>
</evidence>
<dbReference type="GO" id="GO:0032977">
    <property type="term" value="F:membrane insertase activity"/>
    <property type="evidence" value="ECO:0007669"/>
    <property type="project" value="InterPro"/>
</dbReference>
<dbReference type="EMBL" id="MWDQ01000152">
    <property type="protein sequence ID" value="OQB71643.1"/>
    <property type="molecule type" value="Genomic_DNA"/>
</dbReference>
<keyword evidence="5 13" id="KW-1003">Cell membrane</keyword>
<keyword evidence="9 13" id="KW-0472">Membrane</keyword>
<feature type="domain" description="Membrane insertase YidC/Oxa/ALB C-terminal" evidence="15">
    <location>
        <begin position="321"/>
        <end position="506"/>
    </location>
</feature>
<evidence type="ECO:0000256" key="8">
    <source>
        <dbReference type="ARBA" id="ARBA00022989"/>
    </source>
</evidence>
<keyword evidence="6 13" id="KW-0812">Transmembrane</keyword>
<organism evidence="17">
    <name type="scientific">candidate division TA06 bacterium ADurb.Bin131</name>
    <dbReference type="NCBI Taxonomy" id="1852827"/>
    <lineage>
        <taxon>Bacteria</taxon>
        <taxon>Bacteria division TA06</taxon>
    </lineage>
</organism>
<dbReference type="PRINTS" id="PR01900">
    <property type="entry name" value="YIDCPROTEIN"/>
</dbReference>
<feature type="region of interest" description="Disordered" evidence="14">
    <location>
        <begin position="30"/>
        <end position="51"/>
    </location>
</feature>
<dbReference type="NCBIfam" id="TIGR03592">
    <property type="entry name" value="yidC_oxa1_cterm"/>
    <property type="match status" value="1"/>
</dbReference>
<dbReference type="PRINTS" id="PR00701">
    <property type="entry name" value="60KDINNERMP"/>
</dbReference>
<evidence type="ECO:0000256" key="2">
    <source>
        <dbReference type="ARBA" id="ARBA00010527"/>
    </source>
</evidence>
<feature type="transmembrane region" description="Helical" evidence="13">
    <location>
        <begin position="294"/>
        <end position="315"/>
    </location>
</feature>
<proteinExistence type="inferred from homology"/>
<keyword evidence="4 13" id="KW-0813">Transport</keyword>
<feature type="transmembrane region" description="Helical" evidence="13">
    <location>
        <begin position="465"/>
        <end position="482"/>
    </location>
</feature>
<dbReference type="InterPro" id="IPR001708">
    <property type="entry name" value="YidC/ALB3/OXA1/COX18"/>
</dbReference>
<dbReference type="Proteomes" id="UP000485562">
    <property type="component" value="Unassembled WGS sequence"/>
</dbReference>
<gene>
    <name evidence="13 17" type="primary">yidC</name>
    <name evidence="17" type="ORF">BWX89_01759</name>
</gene>
<evidence type="ECO:0000256" key="13">
    <source>
        <dbReference type="HAMAP-Rule" id="MF_01810"/>
    </source>
</evidence>
<dbReference type="InterPro" id="IPR028053">
    <property type="entry name" value="Membr_insert_YidC_N"/>
</dbReference>
<dbReference type="AlphaFoldDB" id="A0A1V6C3Y4"/>
<dbReference type="PANTHER" id="PTHR12428:SF65">
    <property type="entry name" value="CYTOCHROME C OXIDASE ASSEMBLY PROTEIN COX18, MITOCHONDRIAL"/>
    <property type="match status" value="1"/>
</dbReference>
<feature type="transmembrane region" description="Helical" evidence="13">
    <location>
        <begin position="390"/>
        <end position="411"/>
    </location>
</feature>
<name>A0A1V6C3Y4_UNCT6</name>
<dbReference type="InterPro" id="IPR047196">
    <property type="entry name" value="YidC_ALB_C"/>
</dbReference>
<dbReference type="GO" id="GO:0005886">
    <property type="term" value="C:plasma membrane"/>
    <property type="evidence" value="ECO:0007669"/>
    <property type="project" value="UniProtKB-SubCell"/>
</dbReference>
<feature type="transmembrane region" description="Helical" evidence="13">
    <location>
        <begin position="431"/>
        <end position="453"/>
    </location>
</feature>
<feature type="domain" description="Membrane insertase YidC N-terminal" evidence="16">
    <location>
        <begin position="67"/>
        <end position="282"/>
    </location>
</feature>
<dbReference type="Gene3D" id="2.70.98.90">
    <property type="match status" value="1"/>
</dbReference>
<evidence type="ECO:0000256" key="6">
    <source>
        <dbReference type="ARBA" id="ARBA00022692"/>
    </source>
</evidence>
<dbReference type="GO" id="GO:0051205">
    <property type="term" value="P:protein insertion into membrane"/>
    <property type="evidence" value="ECO:0007669"/>
    <property type="project" value="TreeGrafter"/>
</dbReference>
<evidence type="ECO:0000256" key="9">
    <source>
        <dbReference type="ARBA" id="ARBA00023136"/>
    </source>
</evidence>
<evidence type="ECO:0000259" key="16">
    <source>
        <dbReference type="Pfam" id="PF14849"/>
    </source>
</evidence>
<evidence type="ECO:0000256" key="12">
    <source>
        <dbReference type="ARBA" id="ARBA00033342"/>
    </source>
</evidence>
<dbReference type="InterPro" id="IPR019998">
    <property type="entry name" value="Membr_insert_YidC"/>
</dbReference>
<evidence type="ECO:0000256" key="14">
    <source>
        <dbReference type="SAM" id="MobiDB-lite"/>
    </source>
</evidence>
<comment type="subcellular location">
    <subcellularLocation>
        <location evidence="1">Cell inner membrane</location>
        <topology evidence="1">Multi-pass membrane protein</topology>
    </subcellularLocation>
    <subcellularLocation>
        <location evidence="13">Cell membrane</location>
        <topology evidence="13">Multi-pass membrane protein</topology>
    </subcellularLocation>
</comment>
<reference evidence="17" key="1">
    <citation type="submission" date="2017-02" db="EMBL/GenBank/DDBJ databases">
        <title>Delving into the versatile metabolic prowess of the omnipresent phylum Bacteroidetes.</title>
        <authorList>
            <person name="Nobu M.K."/>
            <person name="Mei R."/>
            <person name="Narihiro T."/>
            <person name="Kuroda K."/>
            <person name="Liu W.-T."/>
        </authorList>
    </citation>
    <scope>NUCLEOTIDE SEQUENCE</scope>
    <source>
        <strain evidence="17">ADurb.Bin131</strain>
    </source>
</reference>
<evidence type="ECO:0000256" key="7">
    <source>
        <dbReference type="ARBA" id="ARBA00022927"/>
    </source>
</evidence>
<evidence type="ECO:0000256" key="3">
    <source>
        <dbReference type="ARBA" id="ARBA00015325"/>
    </source>
</evidence>
<dbReference type="Pfam" id="PF02096">
    <property type="entry name" value="60KD_IMP"/>
    <property type="match status" value="1"/>
</dbReference>
<feature type="transmembrane region" description="Helical" evidence="13">
    <location>
        <begin position="6"/>
        <end position="24"/>
    </location>
</feature>
<dbReference type="Pfam" id="PF14849">
    <property type="entry name" value="YidC_periplas"/>
    <property type="match status" value="1"/>
</dbReference>